<dbReference type="AlphaFoldDB" id="A0A8R7R130"/>
<reference evidence="2" key="1">
    <citation type="journal article" date="2013" name="Nature">
        <title>Draft genome of the wheat A-genome progenitor Triticum urartu.</title>
        <authorList>
            <person name="Ling H.Q."/>
            <person name="Zhao S."/>
            <person name="Liu D."/>
            <person name="Wang J."/>
            <person name="Sun H."/>
            <person name="Zhang C."/>
            <person name="Fan H."/>
            <person name="Li D."/>
            <person name="Dong L."/>
            <person name="Tao Y."/>
            <person name="Gao C."/>
            <person name="Wu H."/>
            <person name="Li Y."/>
            <person name="Cui Y."/>
            <person name="Guo X."/>
            <person name="Zheng S."/>
            <person name="Wang B."/>
            <person name="Yu K."/>
            <person name="Liang Q."/>
            <person name="Yang W."/>
            <person name="Lou X."/>
            <person name="Chen J."/>
            <person name="Feng M."/>
            <person name="Jian J."/>
            <person name="Zhang X."/>
            <person name="Luo G."/>
            <person name="Jiang Y."/>
            <person name="Liu J."/>
            <person name="Wang Z."/>
            <person name="Sha Y."/>
            <person name="Zhang B."/>
            <person name="Wu H."/>
            <person name="Tang D."/>
            <person name="Shen Q."/>
            <person name="Xue P."/>
            <person name="Zou S."/>
            <person name="Wang X."/>
            <person name="Liu X."/>
            <person name="Wang F."/>
            <person name="Yang Y."/>
            <person name="An X."/>
            <person name="Dong Z."/>
            <person name="Zhang K."/>
            <person name="Zhang X."/>
            <person name="Luo M.C."/>
            <person name="Dvorak J."/>
            <person name="Tong Y."/>
            <person name="Wang J."/>
            <person name="Yang H."/>
            <person name="Li Z."/>
            <person name="Wang D."/>
            <person name="Zhang A."/>
            <person name="Wang J."/>
        </authorList>
    </citation>
    <scope>NUCLEOTIDE SEQUENCE</scope>
    <source>
        <strain evidence="2">cv. G1812</strain>
    </source>
</reference>
<protein>
    <submittedName>
        <fullName evidence="1">Uncharacterized protein</fullName>
    </submittedName>
</protein>
<proteinExistence type="predicted"/>
<keyword evidence="2" id="KW-1185">Reference proteome</keyword>
<dbReference type="Proteomes" id="UP000015106">
    <property type="component" value="Chromosome 7"/>
</dbReference>
<dbReference type="Gramene" id="TuG1812G0700003099.01.T01">
    <property type="protein sequence ID" value="TuG1812G0700003099.01.T01.cds264048"/>
    <property type="gene ID" value="TuG1812G0700003099.01"/>
</dbReference>
<reference evidence="1" key="3">
    <citation type="submission" date="2022-06" db="UniProtKB">
        <authorList>
            <consortium name="EnsemblPlants"/>
        </authorList>
    </citation>
    <scope>IDENTIFICATION</scope>
</reference>
<reference evidence="1" key="2">
    <citation type="submission" date="2018-03" db="EMBL/GenBank/DDBJ databases">
        <title>The Triticum urartu genome reveals the dynamic nature of wheat genome evolution.</title>
        <authorList>
            <person name="Ling H."/>
            <person name="Ma B."/>
            <person name="Shi X."/>
            <person name="Liu H."/>
            <person name="Dong L."/>
            <person name="Sun H."/>
            <person name="Cao Y."/>
            <person name="Gao Q."/>
            <person name="Zheng S."/>
            <person name="Li Y."/>
            <person name="Yu Y."/>
            <person name="Du H."/>
            <person name="Qi M."/>
            <person name="Li Y."/>
            <person name="Yu H."/>
            <person name="Cui Y."/>
            <person name="Wang N."/>
            <person name="Chen C."/>
            <person name="Wu H."/>
            <person name="Zhao Y."/>
            <person name="Zhang J."/>
            <person name="Li Y."/>
            <person name="Zhou W."/>
            <person name="Zhang B."/>
            <person name="Hu W."/>
            <person name="Eijk M."/>
            <person name="Tang J."/>
            <person name="Witsenboer H."/>
            <person name="Zhao S."/>
            <person name="Li Z."/>
            <person name="Zhang A."/>
            <person name="Wang D."/>
            <person name="Liang C."/>
        </authorList>
    </citation>
    <scope>NUCLEOTIDE SEQUENCE [LARGE SCALE GENOMIC DNA]</scope>
    <source>
        <strain evidence="1">cv. G1812</strain>
    </source>
</reference>
<organism evidence="1 2">
    <name type="scientific">Triticum urartu</name>
    <name type="common">Red wild einkorn</name>
    <name type="synonym">Crithodium urartu</name>
    <dbReference type="NCBI Taxonomy" id="4572"/>
    <lineage>
        <taxon>Eukaryota</taxon>
        <taxon>Viridiplantae</taxon>
        <taxon>Streptophyta</taxon>
        <taxon>Embryophyta</taxon>
        <taxon>Tracheophyta</taxon>
        <taxon>Spermatophyta</taxon>
        <taxon>Magnoliopsida</taxon>
        <taxon>Liliopsida</taxon>
        <taxon>Poales</taxon>
        <taxon>Poaceae</taxon>
        <taxon>BOP clade</taxon>
        <taxon>Pooideae</taxon>
        <taxon>Triticodae</taxon>
        <taxon>Triticeae</taxon>
        <taxon>Triticinae</taxon>
        <taxon>Triticum</taxon>
    </lineage>
</organism>
<evidence type="ECO:0000313" key="2">
    <source>
        <dbReference type="Proteomes" id="UP000015106"/>
    </source>
</evidence>
<evidence type="ECO:0000313" key="1">
    <source>
        <dbReference type="EnsemblPlants" id="TuG1812G0700003099.01.T01.cds264048"/>
    </source>
</evidence>
<accession>A0A8R7R130</accession>
<name>A0A8R7R130_TRIUA</name>
<dbReference type="EnsemblPlants" id="TuG1812G0700003099.01.T01">
    <property type="protein sequence ID" value="TuG1812G0700003099.01.T01.cds264048"/>
    <property type="gene ID" value="TuG1812G0700003099.01"/>
</dbReference>
<sequence>MEFHQRWRSTSRFRHPPLEIIVILNGPLWSCTQILLNWLEFCIKEVSTSNSNPGVDDDIRVICWDFMS</sequence>